<dbReference type="Gene3D" id="3.40.190.10">
    <property type="entry name" value="Periplasmic binding protein-like II"/>
    <property type="match status" value="1"/>
</dbReference>
<feature type="domain" description="Solute-binding protein family 5" evidence="1">
    <location>
        <begin position="15"/>
        <end position="133"/>
    </location>
</feature>
<protein>
    <recommendedName>
        <fullName evidence="1">Solute-binding protein family 5 domain-containing protein</fullName>
    </recommendedName>
</protein>
<dbReference type="InterPro" id="IPR000914">
    <property type="entry name" value="SBP_5_dom"/>
</dbReference>
<evidence type="ECO:0000313" key="2">
    <source>
        <dbReference type="EMBL" id="NUW30704.1"/>
    </source>
</evidence>
<evidence type="ECO:0000313" key="3">
    <source>
        <dbReference type="Proteomes" id="UP000586042"/>
    </source>
</evidence>
<accession>A0A7Y6I361</accession>
<reference evidence="2 3" key="1">
    <citation type="submission" date="2020-06" db="EMBL/GenBank/DDBJ databases">
        <title>Nonomuraea sp. SMC257, a novel actinomycete isolated from soil.</title>
        <authorList>
            <person name="Chanama M."/>
        </authorList>
    </citation>
    <scope>NUCLEOTIDE SEQUENCE [LARGE SCALE GENOMIC DNA]</scope>
    <source>
        <strain evidence="2 3">SMC257</strain>
    </source>
</reference>
<organism evidence="2 3">
    <name type="scientific">Nonomuraea montanisoli</name>
    <dbReference type="NCBI Taxonomy" id="2741721"/>
    <lineage>
        <taxon>Bacteria</taxon>
        <taxon>Bacillati</taxon>
        <taxon>Actinomycetota</taxon>
        <taxon>Actinomycetes</taxon>
        <taxon>Streptosporangiales</taxon>
        <taxon>Streptosporangiaceae</taxon>
        <taxon>Nonomuraea</taxon>
    </lineage>
</organism>
<gene>
    <name evidence="2" type="ORF">HTZ77_04605</name>
</gene>
<sequence length="221" mass="23279">MLGVRPLRPGAVPDAVVPPTIPGRHTRVPGLTPGGDPAAARRSLAACGRPGGFSTGYAFRDRPGERALAQAVQAALAEAGVKLTLTAYPAADFHKSYGGNPAYLKKEGIGLVARSWAADWPDTEAFLAELADSRTIRHNGYSVNLGVGRPAVDALIDAARKETDPARRQGLWDGVEAEVVKEDQLVPIAWQRTLLLRGTRLAGAHVSPVHGGYDLVTLGLA</sequence>
<dbReference type="AlphaFoldDB" id="A0A7Y6I361"/>
<name>A0A7Y6I361_9ACTN</name>
<dbReference type="Gene3D" id="3.10.105.10">
    <property type="entry name" value="Dipeptide-binding Protein, Domain 3"/>
    <property type="match status" value="1"/>
</dbReference>
<dbReference type="EMBL" id="JABWGN010000002">
    <property type="protein sequence ID" value="NUW30704.1"/>
    <property type="molecule type" value="Genomic_DNA"/>
</dbReference>
<dbReference type="RefSeq" id="WP_175588165.1">
    <property type="nucleotide sequence ID" value="NZ_JABWGN010000002.1"/>
</dbReference>
<comment type="caution">
    <text evidence="2">The sequence shown here is derived from an EMBL/GenBank/DDBJ whole genome shotgun (WGS) entry which is preliminary data.</text>
</comment>
<proteinExistence type="predicted"/>
<dbReference type="Pfam" id="PF00496">
    <property type="entry name" value="SBP_bac_5"/>
    <property type="match status" value="1"/>
</dbReference>
<keyword evidence="3" id="KW-1185">Reference proteome</keyword>
<dbReference type="Proteomes" id="UP000586042">
    <property type="component" value="Unassembled WGS sequence"/>
</dbReference>
<dbReference type="SUPFAM" id="SSF53850">
    <property type="entry name" value="Periplasmic binding protein-like II"/>
    <property type="match status" value="1"/>
</dbReference>
<evidence type="ECO:0000259" key="1">
    <source>
        <dbReference type="Pfam" id="PF00496"/>
    </source>
</evidence>